<dbReference type="InterPro" id="IPR027417">
    <property type="entry name" value="P-loop_NTPase"/>
</dbReference>
<dbReference type="GO" id="GO:0042393">
    <property type="term" value="F:histone binding"/>
    <property type="evidence" value="ECO:0007669"/>
    <property type="project" value="TreeGrafter"/>
</dbReference>
<dbReference type="InterPro" id="IPR049730">
    <property type="entry name" value="SNF2/RAD54-like_C"/>
</dbReference>
<dbReference type="CDD" id="cd18661">
    <property type="entry name" value="CD2_tandem_CHD1-2_like"/>
    <property type="match status" value="1"/>
</dbReference>
<proteinExistence type="predicted"/>
<dbReference type="InterPro" id="IPR000953">
    <property type="entry name" value="Chromo/chromo_shadow_dom"/>
</dbReference>
<accession>A0A8C4ESF8</accession>
<dbReference type="GeneTree" id="ENSGT00940000155888"/>
<dbReference type="Pfam" id="PF23588">
    <property type="entry name" value="HTH_CHD1_Hrp3"/>
    <property type="match status" value="1"/>
</dbReference>
<dbReference type="Ensembl" id="ENSDLAT00005023310.2">
    <property type="protein sequence ID" value="ENSDLAP00005021771.2"/>
    <property type="gene ID" value="ENSDLAG00005006606.2"/>
</dbReference>
<comment type="catalytic activity">
    <reaction evidence="10">
        <text>ATP + H2O = ADP + phosphate + H(+)</text>
        <dbReference type="Rhea" id="RHEA:13065"/>
        <dbReference type="ChEBI" id="CHEBI:15377"/>
        <dbReference type="ChEBI" id="CHEBI:15378"/>
        <dbReference type="ChEBI" id="CHEBI:30616"/>
        <dbReference type="ChEBI" id="CHEBI:43474"/>
        <dbReference type="ChEBI" id="CHEBI:456216"/>
    </reaction>
</comment>
<evidence type="ECO:0000256" key="1">
    <source>
        <dbReference type="ARBA" id="ARBA00004123"/>
    </source>
</evidence>
<dbReference type="InterPro" id="IPR038718">
    <property type="entry name" value="SNF2-like_sf"/>
</dbReference>
<dbReference type="Gene3D" id="2.40.50.40">
    <property type="match status" value="2"/>
</dbReference>
<organism evidence="15 16">
    <name type="scientific">Dicentrarchus labrax</name>
    <name type="common">European seabass</name>
    <name type="synonym">Morone labrax</name>
    <dbReference type="NCBI Taxonomy" id="13489"/>
    <lineage>
        <taxon>Eukaryota</taxon>
        <taxon>Metazoa</taxon>
        <taxon>Chordata</taxon>
        <taxon>Craniata</taxon>
        <taxon>Vertebrata</taxon>
        <taxon>Euteleostomi</taxon>
        <taxon>Actinopterygii</taxon>
        <taxon>Neopterygii</taxon>
        <taxon>Teleostei</taxon>
        <taxon>Neoteleostei</taxon>
        <taxon>Acanthomorphata</taxon>
        <taxon>Eupercaria</taxon>
        <taxon>Moronidae</taxon>
        <taxon>Dicentrarchus</taxon>
    </lineage>
</organism>
<evidence type="ECO:0000256" key="5">
    <source>
        <dbReference type="ARBA" id="ARBA00022840"/>
    </source>
</evidence>
<evidence type="ECO:0000256" key="4">
    <source>
        <dbReference type="ARBA" id="ARBA00022801"/>
    </source>
</evidence>
<evidence type="ECO:0000256" key="7">
    <source>
        <dbReference type="ARBA" id="ARBA00023125"/>
    </source>
</evidence>
<dbReference type="SUPFAM" id="SSF52540">
    <property type="entry name" value="P-loop containing nucleoside triphosphate hydrolases"/>
    <property type="match status" value="2"/>
</dbReference>
<dbReference type="Gene3D" id="1.10.10.60">
    <property type="entry name" value="Homeodomain-like"/>
    <property type="match status" value="1"/>
</dbReference>
<dbReference type="FunFam" id="2.40.50.40:FF:000014">
    <property type="entry name" value="Chromodomain-helicase-DNA-binding protein 2 isoform 1"/>
    <property type="match status" value="1"/>
</dbReference>
<dbReference type="SUPFAM" id="SSF54160">
    <property type="entry name" value="Chromo domain-like"/>
    <property type="match status" value="2"/>
</dbReference>
<dbReference type="GO" id="GO:0005524">
    <property type="term" value="F:ATP binding"/>
    <property type="evidence" value="ECO:0007669"/>
    <property type="project" value="UniProtKB-KW"/>
</dbReference>
<dbReference type="SMART" id="SM01176">
    <property type="entry name" value="DUF4208"/>
    <property type="match status" value="1"/>
</dbReference>
<dbReference type="GO" id="GO:0140658">
    <property type="term" value="F:ATP-dependent chromatin remodeler activity"/>
    <property type="evidence" value="ECO:0007669"/>
    <property type="project" value="TreeGrafter"/>
</dbReference>
<dbReference type="Proteomes" id="UP000694389">
    <property type="component" value="Unassembled WGS sequence"/>
</dbReference>
<dbReference type="PANTHER" id="PTHR45623">
    <property type="entry name" value="CHROMODOMAIN-HELICASE-DNA-BINDING PROTEIN 3-RELATED-RELATED"/>
    <property type="match status" value="1"/>
</dbReference>
<keyword evidence="6" id="KW-0805">Transcription regulation</keyword>
<dbReference type="InterPro" id="IPR023780">
    <property type="entry name" value="Chromo_domain"/>
</dbReference>
<feature type="domain" description="Chromo" evidence="12">
    <location>
        <begin position="299"/>
        <end position="362"/>
    </location>
</feature>
<dbReference type="CDD" id="cd18793">
    <property type="entry name" value="SF2_C_SNF"/>
    <property type="match status" value="1"/>
</dbReference>
<name>A0A8C4ESF8_DICLA</name>
<dbReference type="GO" id="GO:0003677">
    <property type="term" value="F:DNA binding"/>
    <property type="evidence" value="ECO:0007669"/>
    <property type="project" value="UniProtKB-KW"/>
</dbReference>
<dbReference type="GO" id="GO:0005634">
    <property type="term" value="C:nucleus"/>
    <property type="evidence" value="ECO:0007669"/>
    <property type="project" value="UniProtKB-SubCell"/>
</dbReference>
<dbReference type="FunFam" id="3.40.50.10810:FF:000007">
    <property type="entry name" value="Chromodomain-helicase-DNA-binding protein 2 isoform 1"/>
    <property type="match status" value="1"/>
</dbReference>
<keyword evidence="16" id="KW-1185">Reference proteome</keyword>
<keyword evidence="8" id="KW-0804">Transcription</keyword>
<feature type="compositionally biased region" description="Basic and acidic residues" evidence="11">
    <location>
        <begin position="150"/>
        <end position="159"/>
    </location>
</feature>
<dbReference type="SMART" id="SM00298">
    <property type="entry name" value="CHROMO"/>
    <property type="match status" value="2"/>
</dbReference>
<reference evidence="15" key="2">
    <citation type="submission" date="2025-09" db="UniProtKB">
        <authorList>
            <consortium name="Ensembl"/>
        </authorList>
    </citation>
    <scope>IDENTIFICATION</scope>
</reference>
<feature type="compositionally biased region" description="Low complexity" evidence="11">
    <location>
        <begin position="1477"/>
        <end position="1488"/>
    </location>
</feature>
<feature type="compositionally biased region" description="Basic and acidic residues" evidence="11">
    <location>
        <begin position="1245"/>
        <end position="1268"/>
    </location>
</feature>
<dbReference type="InterPro" id="IPR016197">
    <property type="entry name" value="Chromo-like_dom_sf"/>
</dbReference>
<dbReference type="Pfam" id="PF18375">
    <property type="entry name" value="CDH1_2_SANT_HL1"/>
    <property type="match status" value="1"/>
</dbReference>
<keyword evidence="9" id="KW-0539">Nucleus</keyword>
<dbReference type="GO" id="GO:0000785">
    <property type="term" value="C:chromatin"/>
    <property type="evidence" value="ECO:0007669"/>
    <property type="project" value="TreeGrafter"/>
</dbReference>
<keyword evidence="4" id="KW-0378">Hydrolase</keyword>
<feature type="compositionally biased region" description="Basic residues" evidence="11">
    <location>
        <begin position="82"/>
        <end position="93"/>
    </location>
</feature>
<feature type="domain" description="Helicase C-terminal" evidence="14">
    <location>
        <begin position="693"/>
        <end position="844"/>
    </location>
</feature>
<dbReference type="PROSITE" id="PS51194">
    <property type="entry name" value="HELICASE_CTER"/>
    <property type="match status" value="1"/>
</dbReference>
<dbReference type="PROSITE" id="PS51192">
    <property type="entry name" value="HELICASE_ATP_BIND_1"/>
    <property type="match status" value="1"/>
</dbReference>
<feature type="region of interest" description="Disordered" evidence="11">
    <location>
        <begin position="1"/>
        <end position="183"/>
    </location>
</feature>
<feature type="region of interest" description="Disordered" evidence="11">
    <location>
        <begin position="951"/>
        <end position="1027"/>
    </location>
</feature>
<evidence type="ECO:0000256" key="10">
    <source>
        <dbReference type="ARBA" id="ARBA00049360"/>
    </source>
</evidence>
<evidence type="ECO:0000259" key="12">
    <source>
        <dbReference type="PROSITE" id="PS50013"/>
    </source>
</evidence>
<dbReference type="GO" id="GO:0003682">
    <property type="term" value="F:chromatin binding"/>
    <property type="evidence" value="ECO:0007669"/>
    <property type="project" value="TreeGrafter"/>
</dbReference>
<evidence type="ECO:0000313" key="15">
    <source>
        <dbReference type="Ensembl" id="ENSDLAP00005021771.2"/>
    </source>
</evidence>
<dbReference type="InterPro" id="IPR056302">
    <property type="entry name" value="CHD1-2/Hrp3_HTH"/>
</dbReference>
<dbReference type="PROSITE" id="PS00598">
    <property type="entry name" value="CHROMO_1"/>
    <property type="match status" value="2"/>
</dbReference>
<dbReference type="InterPro" id="IPR000330">
    <property type="entry name" value="SNF2_N"/>
</dbReference>
<dbReference type="Gene3D" id="3.40.50.300">
    <property type="entry name" value="P-loop containing nucleotide triphosphate hydrolases"/>
    <property type="match status" value="1"/>
</dbReference>
<dbReference type="InterPro" id="IPR025260">
    <property type="entry name" value="CHD1-like_C"/>
</dbReference>
<dbReference type="PANTHER" id="PTHR45623:SF19">
    <property type="entry name" value="CHROMODOMAIN-HELICASE-DNA-BINDING PROTEIN 2"/>
    <property type="match status" value="1"/>
</dbReference>
<dbReference type="SMART" id="SM00490">
    <property type="entry name" value="HELICc"/>
    <property type="match status" value="1"/>
</dbReference>
<evidence type="ECO:0000259" key="13">
    <source>
        <dbReference type="PROSITE" id="PS51192"/>
    </source>
</evidence>
<feature type="domain" description="Helicase ATP-binding" evidence="13">
    <location>
        <begin position="402"/>
        <end position="572"/>
    </location>
</feature>
<evidence type="ECO:0000256" key="11">
    <source>
        <dbReference type="SAM" id="MobiDB-lite"/>
    </source>
</evidence>
<evidence type="ECO:0000259" key="14">
    <source>
        <dbReference type="PROSITE" id="PS51194"/>
    </source>
</evidence>
<dbReference type="FunFam" id="3.40.50.300:FF:000130">
    <property type="entry name" value="Chromodomain-helicase-DNA-binding protein 2 isoform 1"/>
    <property type="match status" value="1"/>
</dbReference>
<reference evidence="15" key="1">
    <citation type="submission" date="2025-08" db="UniProtKB">
        <authorList>
            <consortium name="Ensembl"/>
        </authorList>
    </citation>
    <scope>IDENTIFICATION</scope>
</reference>
<sequence length="1512" mass="175017">MWDEHPDVYGVRRSNRSRQEPARLNIGAGGSSESESESPKRKTPRAKKKENIWKDDDSNDEEEEEEEEASDITDSEQEEKKVRSRRLPARRPQTKSAVKKQLSQKGRKSRKQDSSAEEDDDEEEDEDDEDDEEDTPKRQTRRRGATKVKSYKEDQHDFETDSDDLIEMTGDAGEEQQDDDSETIERVMDTRTGKKGATGASTTVYAVEENGDPSQGFDPEKDEGETQYLIKWKGWSYIHNTWESIDSLTQQKVKGLKKLDNYKKKHEELTSWLNKASPEDIEFHNCQQELTADLSKQFHFVERVIAHSQRTSSSNEPEYLCKWMGLPYSECSWEDGALVRKKFQPCIDSFMNRNSCKTVPSKDCKVLKQRPRFVALKKQPPYIGDENLQLRDYQLDGLNWLAHSWCRCNSVILADEMGLGKTIQTISFLSYMFHQHQLYGPFLLVVPLSTLTSWQREFDTWAPDMNVVVYLGDVMSRKTIRDYEWVNHQTKRIRFNALLTTYEILLKDKGVLGNINWAFLGVDEAHRLKNDDSLLYKSLMEFRSNHRLLITGTPLQNSLKELWSLLHFLMPDKFDSWEDFEDEHGKGRDNGYQSLHKVLEPFLLRRVKKDVEKSLPAKVEQILRVDMTAQQKQFYKFILTRNYKALSKGTRGSSSGFLNIVMELKKCCNHSFLIRHLLMNPLYLVRGSGKLVLLDKLLTRLRERGNRVLIFSQMVRMLDILAEYLAKNRYPFQRLDGSIKGEIRKQALDHFNAEGSEDFCFLLSTRAGGLGINLASADTVVIFDSDWNPQNDLQAQARAHRIGQKKQVNIYRLVTKGTVEEDIIERAKKKMVLDHLVIQRMDTTGRTVLDSNSGNTNSNPFNKEELTAILKFGAEELFKEAEGEESEPQEMDIDEILRLAETRESDLGSSATDELLSQFKVANFSSMEESTPELSEGKSIREWDDIIPEEQRRKIEEEEKQREMEDIFMLPRSRSSNKRAQANDSDSDVGSKLKNRSSGSESETDDSDDDKKPKKRGRPRARKNNVEGFTDAEIRRFIKAYKKFGCPLERLEAIARDSELVDKSIADLKRLGELIHNSCVTAKLMHVIIPAKGPGKRRGINIKISGVQVNAKSIIQHEEEFEPLHKGVPSNPAERNKFKLTCRVKVAHFDVDWELQDDIQLLLGIYEHGFGNWDLIKTDPDLKLADKILPDDPSKKPQGKQLQARAEYLLKLLKKEQDSTDSKTGEEQDDGTEKSPAKKRQKKKDNKENKEKQGTPKKEKDGDKEKKGTKPRKEKVLQQSIRDLIICAFLKQVQISIIALKCKGKKTQGPVHITAGSEPVPIEGKEDDELDQETFSICKERMRPVKKALKQLDKPDEGLSDQEQLQHTRTCLLKIGDRITECLKAYSDPEHVKIWRRNLWIFVSKFTEFGARKLHKLYKMAQKKRSHEEEASYWQRDRKYNYPGNSNQSWQGDRHHPYDPHRYKDHYGDRRSHGDSYRSSGSYRNNSSPRKRPYDQYSNDRDHRGHRPYYDR</sequence>
<evidence type="ECO:0000256" key="2">
    <source>
        <dbReference type="ARBA" id="ARBA00022737"/>
    </source>
</evidence>
<keyword evidence="3" id="KW-0547">Nucleotide-binding</keyword>
<feature type="compositionally biased region" description="Acidic residues" evidence="11">
    <location>
        <begin position="115"/>
        <end position="134"/>
    </location>
</feature>
<feature type="compositionally biased region" description="Basic and acidic residues" evidence="11">
    <location>
        <begin position="951"/>
        <end position="965"/>
    </location>
</feature>
<dbReference type="Gene3D" id="3.40.50.10810">
    <property type="entry name" value="Tandem AAA-ATPase domain"/>
    <property type="match status" value="1"/>
</dbReference>
<feature type="region of interest" description="Disordered" evidence="11">
    <location>
        <begin position="926"/>
        <end position="945"/>
    </location>
</feature>
<evidence type="ECO:0000256" key="3">
    <source>
        <dbReference type="ARBA" id="ARBA00022741"/>
    </source>
</evidence>
<dbReference type="Pfam" id="PF00271">
    <property type="entry name" value="Helicase_C"/>
    <property type="match status" value="1"/>
</dbReference>
<gene>
    <name evidence="15" type="primary">chd2</name>
</gene>
<feature type="compositionally biased region" description="Acidic residues" evidence="11">
    <location>
        <begin position="57"/>
        <end position="77"/>
    </location>
</feature>
<dbReference type="PROSITE" id="PS50013">
    <property type="entry name" value="CHROMO_2"/>
    <property type="match status" value="2"/>
</dbReference>
<dbReference type="InterPro" id="IPR023779">
    <property type="entry name" value="Chromodomain_CS"/>
</dbReference>
<dbReference type="GO" id="GO:0016887">
    <property type="term" value="F:ATP hydrolysis activity"/>
    <property type="evidence" value="ECO:0007669"/>
    <property type="project" value="TreeGrafter"/>
</dbReference>
<dbReference type="InterPro" id="IPR001650">
    <property type="entry name" value="Helicase_C-like"/>
</dbReference>
<feature type="compositionally biased region" description="Basic and acidic residues" evidence="11">
    <location>
        <begin position="1217"/>
        <end position="1236"/>
    </location>
</feature>
<feature type="compositionally biased region" description="Basic and acidic residues" evidence="11">
    <location>
        <begin position="1492"/>
        <end position="1512"/>
    </location>
</feature>
<feature type="compositionally biased region" description="Basic and acidic residues" evidence="11">
    <location>
        <begin position="935"/>
        <end position="945"/>
    </location>
</feature>
<dbReference type="InterPro" id="IPR014001">
    <property type="entry name" value="Helicase_ATP-bd"/>
</dbReference>
<dbReference type="Pfam" id="PF00385">
    <property type="entry name" value="Chromo"/>
    <property type="match status" value="2"/>
</dbReference>
<dbReference type="GO" id="GO:0034728">
    <property type="term" value="P:nucleosome organization"/>
    <property type="evidence" value="ECO:0007669"/>
    <property type="project" value="TreeGrafter"/>
</dbReference>
<keyword evidence="7" id="KW-0238">DNA-binding</keyword>
<protein>
    <submittedName>
        <fullName evidence="15">Chromodomain helicase DNA binding protein 2</fullName>
    </submittedName>
</protein>
<evidence type="ECO:0000313" key="16">
    <source>
        <dbReference type="Proteomes" id="UP000694389"/>
    </source>
</evidence>
<feature type="compositionally biased region" description="Basic residues" evidence="11">
    <location>
        <begin position="1013"/>
        <end position="1023"/>
    </location>
</feature>
<evidence type="ECO:0000256" key="9">
    <source>
        <dbReference type="ARBA" id="ARBA00023242"/>
    </source>
</evidence>
<dbReference type="InterPro" id="IPR040793">
    <property type="entry name" value="CDH1_2_SANT_HL1"/>
</dbReference>
<evidence type="ECO:0000256" key="8">
    <source>
        <dbReference type="ARBA" id="ARBA00023163"/>
    </source>
</evidence>
<dbReference type="SMART" id="SM00487">
    <property type="entry name" value="DEXDc"/>
    <property type="match status" value="1"/>
</dbReference>
<keyword evidence="5" id="KW-0067">ATP-binding</keyword>
<evidence type="ECO:0000256" key="6">
    <source>
        <dbReference type="ARBA" id="ARBA00023015"/>
    </source>
</evidence>
<feature type="region of interest" description="Disordered" evidence="11">
    <location>
        <begin position="1444"/>
        <end position="1512"/>
    </location>
</feature>
<feature type="region of interest" description="Disordered" evidence="11">
    <location>
        <begin position="1217"/>
        <end position="1275"/>
    </location>
</feature>
<dbReference type="CDD" id="cd18666">
    <property type="entry name" value="CD1_tandem_CHD1-2_like"/>
    <property type="match status" value="1"/>
</dbReference>
<feature type="compositionally biased region" description="Acidic residues" evidence="11">
    <location>
        <begin position="160"/>
        <end position="182"/>
    </location>
</feature>
<dbReference type="Pfam" id="PF00176">
    <property type="entry name" value="SNF2-rel_dom"/>
    <property type="match status" value="1"/>
</dbReference>
<feature type="compositionally biased region" description="Basic and acidic residues" evidence="11">
    <location>
        <begin position="1452"/>
        <end position="1476"/>
    </location>
</feature>
<comment type="subcellular location">
    <subcellularLocation>
        <location evidence="1">Nucleus</location>
    </subcellularLocation>
</comment>
<keyword evidence="2" id="KW-0677">Repeat</keyword>
<dbReference type="Pfam" id="PF13907">
    <property type="entry name" value="CHD1-like_C"/>
    <property type="match status" value="1"/>
</dbReference>
<feature type="domain" description="Chromo" evidence="12">
    <location>
        <begin position="182"/>
        <end position="274"/>
    </location>
</feature>